<dbReference type="EMBL" id="BMMX01000001">
    <property type="protein sequence ID" value="GGK73446.1"/>
    <property type="molecule type" value="Genomic_DNA"/>
</dbReference>
<dbReference type="GO" id="GO:0030247">
    <property type="term" value="F:polysaccharide binding"/>
    <property type="evidence" value="ECO:0007669"/>
    <property type="project" value="UniProtKB-UniRule"/>
</dbReference>
<evidence type="ECO:0000313" key="4">
    <source>
        <dbReference type="Proteomes" id="UP000656042"/>
    </source>
</evidence>
<protein>
    <recommendedName>
        <fullName evidence="2">CBM2 domain-containing protein</fullName>
    </recommendedName>
</protein>
<dbReference type="Proteomes" id="UP000656042">
    <property type="component" value="Unassembled WGS sequence"/>
</dbReference>
<feature type="domain" description="CBM2" evidence="2">
    <location>
        <begin position="32"/>
        <end position="139"/>
    </location>
</feature>
<reference evidence="3" key="2">
    <citation type="submission" date="2020-09" db="EMBL/GenBank/DDBJ databases">
        <authorList>
            <person name="Sun Q."/>
            <person name="Zhou Y."/>
        </authorList>
    </citation>
    <scope>NUCLEOTIDE SEQUENCE</scope>
    <source>
        <strain evidence="3">CGMCC 4.7299</strain>
    </source>
</reference>
<dbReference type="SUPFAM" id="SSF49384">
    <property type="entry name" value="Carbohydrate-binding domain"/>
    <property type="match status" value="1"/>
</dbReference>
<evidence type="ECO:0000259" key="2">
    <source>
        <dbReference type="PROSITE" id="PS51173"/>
    </source>
</evidence>
<dbReference type="AlphaFoldDB" id="A0A8J3FMH8"/>
<dbReference type="InterPro" id="IPR001919">
    <property type="entry name" value="CBD2"/>
</dbReference>
<dbReference type="InterPro" id="IPR012291">
    <property type="entry name" value="CBM2_carb-bd_dom_sf"/>
</dbReference>
<dbReference type="Pfam" id="PF00553">
    <property type="entry name" value="CBM_2"/>
    <property type="match status" value="1"/>
</dbReference>
<dbReference type="Gene3D" id="2.60.40.290">
    <property type="match status" value="1"/>
</dbReference>
<sequence>MEEPYMSRIGRVLMGVALTLAGIAGPAGAARADATGAACEVTYRAFRYTGGFTAGITISNTGTVAIYGWTFRFPLDTSATVVDMWNADLESDTGTIVAHDLGWNADVLPGKAIDIGFRADGTSGTPSSFTVNDLPCQVAA</sequence>
<keyword evidence="4" id="KW-1185">Reference proteome</keyword>
<dbReference type="PROSITE" id="PS51173">
    <property type="entry name" value="CBM2"/>
    <property type="match status" value="1"/>
</dbReference>
<organism evidence="3 4">
    <name type="scientific">Mangrovihabitans endophyticus</name>
    <dbReference type="NCBI Taxonomy" id="1751298"/>
    <lineage>
        <taxon>Bacteria</taxon>
        <taxon>Bacillati</taxon>
        <taxon>Actinomycetota</taxon>
        <taxon>Actinomycetes</taxon>
        <taxon>Micromonosporales</taxon>
        <taxon>Micromonosporaceae</taxon>
        <taxon>Mangrovihabitans</taxon>
    </lineage>
</organism>
<gene>
    <name evidence="3" type="ORF">GCM10012284_04150</name>
</gene>
<dbReference type="SMART" id="SM00637">
    <property type="entry name" value="CBD_II"/>
    <property type="match status" value="1"/>
</dbReference>
<evidence type="ECO:0000256" key="1">
    <source>
        <dbReference type="SAM" id="SignalP"/>
    </source>
</evidence>
<keyword evidence="1" id="KW-0732">Signal</keyword>
<name>A0A8J3FMH8_9ACTN</name>
<feature type="signal peptide" evidence="1">
    <location>
        <begin position="1"/>
        <end position="29"/>
    </location>
</feature>
<dbReference type="GO" id="GO:0004553">
    <property type="term" value="F:hydrolase activity, hydrolyzing O-glycosyl compounds"/>
    <property type="evidence" value="ECO:0007669"/>
    <property type="project" value="InterPro"/>
</dbReference>
<dbReference type="GO" id="GO:0005975">
    <property type="term" value="P:carbohydrate metabolic process"/>
    <property type="evidence" value="ECO:0007669"/>
    <property type="project" value="InterPro"/>
</dbReference>
<proteinExistence type="predicted"/>
<reference evidence="3" key="1">
    <citation type="journal article" date="2014" name="Int. J. Syst. Evol. Microbiol.">
        <title>Complete genome sequence of Corynebacterium casei LMG S-19264T (=DSM 44701T), isolated from a smear-ripened cheese.</title>
        <authorList>
            <consortium name="US DOE Joint Genome Institute (JGI-PGF)"/>
            <person name="Walter F."/>
            <person name="Albersmeier A."/>
            <person name="Kalinowski J."/>
            <person name="Ruckert C."/>
        </authorList>
    </citation>
    <scope>NUCLEOTIDE SEQUENCE</scope>
    <source>
        <strain evidence="3">CGMCC 4.7299</strain>
    </source>
</reference>
<feature type="chain" id="PRO_5035300181" description="CBM2 domain-containing protein" evidence="1">
    <location>
        <begin position="30"/>
        <end position="140"/>
    </location>
</feature>
<evidence type="ECO:0000313" key="3">
    <source>
        <dbReference type="EMBL" id="GGK73446.1"/>
    </source>
</evidence>
<comment type="caution">
    <text evidence="3">The sequence shown here is derived from an EMBL/GenBank/DDBJ whole genome shotgun (WGS) entry which is preliminary data.</text>
</comment>
<accession>A0A8J3FMH8</accession>
<dbReference type="InterPro" id="IPR008965">
    <property type="entry name" value="CBM2/CBM3_carb-bd_dom_sf"/>
</dbReference>